<dbReference type="EMBL" id="LN719061">
    <property type="protein sequence ID" value="CEP07125.1"/>
    <property type="molecule type" value="Genomic_DNA"/>
</dbReference>
<sequence>MIIKHSRTVFHLAITENTALRVVLYIPKEKLDWYNEHGLHDQVLKELYPVILSYVVATKHGLSAAKKQKEAEANRAIHMDGYRILYKFITRSSQQTLVRTEKSFTFPEQQDDELLADQKPTVHTVYKGLSVYPSQLLVSVDDELFVGTNTLDSYFTTL</sequence>
<name>A0A0B7MUZ3_9FUNG</name>
<dbReference type="OrthoDB" id="2288911at2759"/>
<dbReference type="AlphaFoldDB" id="A0A0B7MUZ3"/>
<gene>
    <name evidence="1" type="primary">PARPA_00399.1 scaffold 772</name>
</gene>
<evidence type="ECO:0000313" key="2">
    <source>
        <dbReference type="Proteomes" id="UP000054107"/>
    </source>
</evidence>
<organism evidence="1 2">
    <name type="scientific">Parasitella parasitica</name>
    <dbReference type="NCBI Taxonomy" id="35722"/>
    <lineage>
        <taxon>Eukaryota</taxon>
        <taxon>Fungi</taxon>
        <taxon>Fungi incertae sedis</taxon>
        <taxon>Mucoromycota</taxon>
        <taxon>Mucoromycotina</taxon>
        <taxon>Mucoromycetes</taxon>
        <taxon>Mucorales</taxon>
        <taxon>Mucorineae</taxon>
        <taxon>Mucoraceae</taxon>
        <taxon>Parasitella</taxon>
    </lineage>
</organism>
<keyword evidence="2" id="KW-1185">Reference proteome</keyword>
<dbReference type="Proteomes" id="UP000054107">
    <property type="component" value="Unassembled WGS sequence"/>
</dbReference>
<reference evidence="1 2" key="1">
    <citation type="submission" date="2014-09" db="EMBL/GenBank/DDBJ databases">
        <authorList>
            <person name="Ellenberger Sabrina"/>
        </authorList>
    </citation>
    <scope>NUCLEOTIDE SEQUENCE [LARGE SCALE GENOMIC DNA]</scope>
    <source>
        <strain evidence="1 2">CBS 412.66</strain>
    </source>
</reference>
<accession>A0A0B7MUZ3</accession>
<protein>
    <submittedName>
        <fullName evidence="1">Uncharacterized protein</fullName>
    </submittedName>
</protein>
<proteinExistence type="predicted"/>
<evidence type="ECO:0000313" key="1">
    <source>
        <dbReference type="EMBL" id="CEP07125.1"/>
    </source>
</evidence>